<sequence length="70" mass="8094">MCFPYVMDKIGNFSGQHMVHKGNCPQRPRIDNTYTFYHINSKFYTDDQAMKAIQKSQSSIITIPCSKCMP</sequence>
<name>A0AAP8E063_9LACT</name>
<evidence type="ECO:0000313" key="1">
    <source>
        <dbReference type="EMBL" id="PFG88464.1"/>
    </source>
</evidence>
<organism evidence="1 2">
    <name type="scientific">Lactococcus lactis</name>
    <dbReference type="NCBI Taxonomy" id="1358"/>
    <lineage>
        <taxon>Bacteria</taxon>
        <taxon>Bacillati</taxon>
        <taxon>Bacillota</taxon>
        <taxon>Bacilli</taxon>
        <taxon>Lactobacillales</taxon>
        <taxon>Streptococcaceae</taxon>
        <taxon>Lactococcus</taxon>
    </lineage>
</organism>
<dbReference type="AlphaFoldDB" id="A0AAP8E063"/>
<evidence type="ECO:0000313" key="2">
    <source>
        <dbReference type="Proteomes" id="UP000225275"/>
    </source>
</evidence>
<protein>
    <submittedName>
        <fullName evidence="1">Uncharacterized protein</fullName>
    </submittedName>
</protein>
<dbReference type="Proteomes" id="UP000225275">
    <property type="component" value="Unassembled WGS sequence"/>
</dbReference>
<proteinExistence type="predicted"/>
<dbReference type="EMBL" id="MTJS01000002">
    <property type="protein sequence ID" value="PFG88464.1"/>
    <property type="molecule type" value="Genomic_DNA"/>
</dbReference>
<comment type="caution">
    <text evidence="1">The sequence shown here is derived from an EMBL/GenBank/DDBJ whole genome shotgun (WGS) entry which is preliminary data.</text>
</comment>
<reference evidence="1" key="1">
    <citation type="submission" date="2017-01" db="EMBL/GenBank/DDBJ databases">
        <authorList>
            <person name="Lo R."/>
        </authorList>
    </citation>
    <scope>NUCLEOTIDE SEQUENCE</scope>
    <source>
        <strain evidence="1">537</strain>
    </source>
</reference>
<accession>A0AAP8E063</accession>
<gene>
    <name evidence="1" type="ORF">BW154_02935</name>
</gene>
<dbReference type="RefSeq" id="WP_085623451.1">
    <property type="nucleotide sequence ID" value="NZ_JAOWLS010000006.1"/>
</dbReference>
<reference evidence="1" key="2">
    <citation type="journal article" date="2018" name="Food Control">
        <title>Characterization of Lactococcus lactis isolates from herbs, fruits and vegetables for use as biopreservatives against Listeria monocytogenes in cheese.</title>
        <authorList>
            <person name="Ho V."/>
            <person name="Lo R."/>
            <person name="Bansal N."/>
            <person name="Turner M.S."/>
        </authorList>
    </citation>
    <scope>NUCLEOTIDE SEQUENCE</scope>
    <source>
        <strain evidence="1">537</strain>
    </source>
</reference>